<sequence>MTEHDLSDSTRILASISNGSETAPGVLATVVNLGGGSGKSQHPAMTSDDLQGTLAQAQSH</sequence>
<proteinExistence type="predicted"/>
<protein>
    <submittedName>
        <fullName evidence="2">Uncharacterized protein</fullName>
    </submittedName>
</protein>
<evidence type="ECO:0000313" key="3">
    <source>
        <dbReference type="Proteomes" id="UP000749646"/>
    </source>
</evidence>
<feature type="compositionally biased region" description="Polar residues" evidence="1">
    <location>
        <begin position="39"/>
        <end position="60"/>
    </location>
</feature>
<feature type="region of interest" description="Disordered" evidence="1">
    <location>
        <begin position="34"/>
        <end position="60"/>
    </location>
</feature>
<dbReference type="OrthoDB" id="2439864at2759"/>
<dbReference type="EMBL" id="JAAAHW010007254">
    <property type="protein sequence ID" value="KAF9949774.1"/>
    <property type="molecule type" value="Genomic_DNA"/>
</dbReference>
<name>A0A9P6IVY1_9FUNG</name>
<keyword evidence="3" id="KW-1185">Reference proteome</keyword>
<accession>A0A9P6IVY1</accession>
<organism evidence="2 3">
    <name type="scientific">Modicella reniformis</name>
    <dbReference type="NCBI Taxonomy" id="1440133"/>
    <lineage>
        <taxon>Eukaryota</taxon>
        <taxon>Fungi</taxon>
        <taxon>Fungi incertae sedis</taxon>
        <taxon>Mucoromycota</taxon>
        <taxon>Mortierellomycotina</taxon>
        <taxon>Mortierellomycetes</taxon>
        <taxon>Mortierellales</taxon>
        <taxon>Mortierellaceae</taxon>
        <taxon>Modicella</taxon>
    </lineage>
</organism>
<reference evidence="2" key="1">
    <citation type="journal article" date="2020" name="Fungal Divers.">
        <title>Resolving the Mortierellaceae phylogeny through synthesis of multi-gene phylogenetics and phylogenomics.</title>
        <authorList>
            <person name="Vandepol N."/>
            <person name="Liber J."/>
            <person name="Desiro A."/>
            <person name="Na H."/>
            <person name="Kennedy M."/>
            <person name="Barry K."/>
            <person name="Grigoriev I.V."/>
            <person name="Miller A.N."/>
            <person name="O'Donnell K."/>
            <person name="Stajich J.E."/>
            <person name="Bonito G."/>
        </authorList>
    </citation>
    <scope>NUCLEOTIDE SEQUENCE</scope>
    <source>
        <strain evidence="2">MES-2147</strain>
    </source>
</reference>
<dbReference type="AlphaFoldDB" id="A0A9P6IVY1"/>
<evidence type="ECO:0000256" key="1">
    <source>
        <dbReference type="SAM" id="MobiDB-lite"/>
    </source>
</evidence>
<gene>
    <name evidence="2" type="ORF">BGZ65_007069</name>
</gene>
<feature type="non-terminal residue" evidence="2">
    <location>
        <position position="60"/>
    </location>
</feature>
<comment type="caution">
    <text evidence="2">The sequence shown here is derived from an EMBL/GenBank/DDBJ whole genome shotgun (WGS) entry which is preliminary data.</text>
</comment>
<evidence type="ECO:0000313" key="2">
    <source>
        <dbReference type="EMBL" id="KAF9949774.1"/>
    </source>
</evidence>
<dbReference type="Proteomes" id="UP000749646">
    <property type="component" value="Unassembled WGS sequence"/>
</dbReference>